<dbReference type="KEGG" id="scac:106095797"/>
<keyword evidence="2" id="KW-1185">Reference proteome</keyword>
<evidence type="ECO:0000313" key="1">
    <source>
        <dbReference type="EnsemblMetazoa" id="SCAU009566-PA"/>
    </source>
</evidence>
<sequence length="96" mass="11057">MDEKFQQILKIKPLQETVAAYRNSTADYYRKIVKRTCMAELKNLVNVEMTVEQVEPKLPSKELIPAIPSAAELSRTKVDSLLKECQFVEEGMRLLK</sequence>
<name>A0A1I8PN37_STOCA</name>
<dbReference type="Proteomes" id="UP000095300">
    <property type="component" value="Unassembled WGS sequence"/>
</dbReference>
<reference evidence="1" key="1">
    <citation type="submission" date="2020-05" db="UniProtKB">
        <authorList>
            <consortium name="EnsemblMetazoa"/>
        </authorList>
    </citation>
    <scope>IDENTIFICATION</scope>
    <source>
        <strain evidence="1">USDA</strain>
    </source>
</reference>
<organism evidence="1 2">
    <name type="scientific">Stomoxys calcitrans</name>
    <name type="common">Stable fly</name>
    <name type="synonym">Conops calcitrans</name>
    <dbReference type="NCBI Taxonomy" id="35570"/>
    <lineage>
        <taxon>Eukaryota</taxon>
        <taxon>Metazoa</taxon>
        <taxon>Ecdysozoa</taxon>
        <taxon>Arthropoda</taxon>
        <taxon>Hexapoda</taxon>
        <taxon>Insecta</taxon>
        <taxon>Pterygota</taxon>
        <taxon>Neoptera</taxon>
        <taxon>Endopterygota</taxon>
        <taxon>Diptera</taxon>
        <taxon>Brachycera</taxon>
        <taxon>Muscomorpha</taxon>
        <taxon>Muscoidea</taxon>
        <taxon>Muscidae</taxon>
        <taxon>Stomoxys</taxon>
    </lineage>
</organism>
<accession>A0A1I8PN37</accession>
<protein>
    <submittedName>
        <fullName evidence="1">Uncharacterized protein</fullName>
    </submittedName>
</protein>
<evidence type="ECO:0000313" key="2">
    <source>
        <dbReference type="Proteomes" id="UP000095300"/>
    </source>
</evidence>
<gene>
    <name evidence="1" type="primary">106095797</name>
</gene>
<dbReference type="VEuPathDB" id="VectorBase:SCAU009566"/>
<proteinExistence type="predicted"/>
<dbReference type="AlphaFoldDB" id="A0A1I8PN37"/>
<dbReference type="EnsemblMetazoa" id="SCAU009566-RA">
    <property type="protein sequence ID" value="SCAU009566-PA"/>
    <property type="gene ID" value="SCAU009566"/>
</dbReference>